<proteinExistence type="predicted"/>
<name>A0AAW0U5Q5_SCYPA</name>
<organism evidence="2 3">
    <name type="scientific">Scylla paramamosain</name>
    <name type="common">Mud crab</name>
    <dbReference type="NCBI Taxonomy" id="85552"/>
    <lineage>
        <taxon>Eukaryota</taxon>
        <taxon>Metazoa</taxon>
        <taxon>Ecdysozoa</taxon>
        <taxon>Arthropoda</taxon>
        <taxon>Crustacea</taxon>
        <taxon>Multicrustacea</taxon>
        <taxon>Malacostraca</taxon>
        <taxon>Eumalacostraca</taxon>
        <taxon>Eucarida</taxon>
        <taxon>Decapoda</taxon>
        <taxon>Pleocyemata</taxon>
        <taxon>Brachyura</taxon>
        <taxon>Eubrachyura</taxon>
        <taxon>Portunoidea</taxon>
        <taxon>Portunidae</taxon>
        <taxon>Portuninae</taxon>
        <taxon>Scylla</taxon>
    </lineage>
</organism>
<sequence length="67" mass="7683">MPRHLIMARNIEVHLGVGRFNPHEAWQEDGIYTPSLTHPKMRAVDLEKGHQNGSPARKSRHHKPRTG</sequence>
<gene>
    <name evidence="2" type="ORF">O3P69_006791</name>
</gene>
<evidence type="ECO:0000256" key="1">
    <source>
        <dbReference type="SAM" id="MobiDB-lite"/>
    </source>
</evidence>
<comment type="caution">
    <text evidence="2">The sequence shown here is derived from an EMBL/GenBank/DDBJ whole genome shotgun (WGS) entry which is preliminary data.</text>
</comment>
<dbReference type="Proteomes" id="UP001487740">
    <property type="component" value="Unassembled WGS sequence"/>
</dbReference>
<dbReference type="AlphaFoldDB" id="A0AAW0U5Q5"/>
<feature type="compositionally biased region" description="Basic residues" evidence="1">
    <location>
        <begin position="57"/>
        <end position="67"/>
    </location>
</feature>
<keyword evidence="3" id="KW-1185">Reference proteome</keyword>
<reference evidence="2 3" key="1">
    <citation type="submission" date="2023-03" db="EMBL/GenBank/DDBJ databases">
        <title>High-quality genome of Scylla paramamosain provides insights in environmental adaptation.</title>
        <authorList>
            <person name="Zhang L."/>
        </authorList>
    </citation>
    <scope>NUCLEOTIDE SEQUENCE [LARGE SCALE GENOMIC DNA]</scope>
    <source>
        <strain evidence="2">LZ_2023a</strain>
        <tissue evidence="2">Muscle</tissue>
    </source>
</reference>
<dbReference type="EMBL" id="JARAKH010000020">
    <property type="protein sequence ID" value="KAK8393707.1"/>
    <property type="molecule type" value="Genomic_DNA"/>
</dbReference>
<accession>A0AAW0U5Q5</accession>
<evidence type="ECO:0000313" key="3">
    <source>
        <dbReference type="Proteomes" id="UP001487740"/>
    </source>
</evidence>
<protein>
    <submittedName>
        <fullName evidence="2">Uncharacterized protein</fullName>
    </submittedName>
</protein>
<feature type="region of interest" description="Disordered" evidence="1">
    <location>
        <begin position="43"/>
        <end position="67"/>
    </location>
</feature>
<evidence type="ECO:0000313" key="2">
    <source>
        <dbReference type="EMBL" id="KAK8393707.1"/>
    </source>
</evidence>